<proteinExistence type="predicted"/>
<keyword evidence="1 3" id="KW-0489">Methyltransferase</keyword>
<dbReference type="Pfam" id="PF02636">
    <property type="entry name" value="Methyltransf_28"/>
    <property type="match status" value="1"/>
</dbReference>
<sequence>MEFPLPPAEALVFSDALKKRVTDRIESQNGWISFADYMACVLYEPGLGYYSGGSANLGESGDFVTAPEMSPLYGHTLADAVIPLMRQTEPKILELGAGTGRLARDVLDRFSSSGVTCDCYEILEVSPELRQRQQAMLGKYRQIGWLDSLPECFEGVLIANEVLDAMPVQLVVRRKTGWYELGVGYREGRFVFDERPASSALADSIAFQIPDSGLLPEGYVTEIHTQACAFIRSLANRLAIGKAGAAIFVDYGFPRHEYYHPERTAGTLMCHYRHRAHTDPFFLPGLQDITAHLDFTSLARAAAEEELDVLCYTTQANFLIGSGLIGLVQNLSEKRDDAQFLLQSQAVQKLLSPAEMGEVFKVLILGHNITPPAFMLEIDKSGRL</sequence>
<dbReference type="InterPro" id="IPR029063">
    <property type="entry name" value="SAM-dependent_MTases_sf"/>
</dbReference>
<dbReference type="InterPro" id="IPR038375">
    <property type="entry name" value="NDUFAF7_sf"/>
</dbReference>
<evidence type="ECO:0000313" key="3">
    <source>
        <dbReference type="EMBL" id="WAV92151.1"/>
    </source>
</evidence>
<dbReference type="AlphaFoldDB" id="A0A9E9LD03"/>
<organism evidence="3">
    <name type="scientific">Oxalobacter aliiformigenes</name>
    <dbReference type="NCBI Taxonomy" id="2946593"/>
    <lineage>
        <taxon>Bacteria</taxon>
        <taxon>Pseudomonadati</taxon>
        <taxon>Pseudomonadota</taxon>
        <taxon>Betaproteobacteria</taxon>
        <taxon>Burkholderiales</taxon>
        <taxon>Oxalobacteraceae</taxon>
        <taxon>Oxalobacter</taxon>
    </lineage>
</organism>
<gene>
    <name evidence="3" type="ORF">NB646_01975</name>
</gene>
<dbReference type="Proteomes" id="UP001164819">
    <property type="component" value="Chromosome"/>
</dbReference>
<name>A0A9E9LD03_9BURK</name>
<keyword evidence="2 3" id="KW-0808">Transferase</keyword>
<dbReference type="GO" id="GO:0032259">
    <property type="term" value="P:methylation"/>
    <property type="evidence" value="ECO:0007669"/>
    <property type="project" value="UniProtKB-KW"/>
</dbReference>
<dbReference type="Gene3D" id="3.40.50.12710">
    <property type="match status" value="1"/>
</dbReference>
<dbReference type="InterPro" id="IPR003788">
    <property type="entry name" value="NDUFAF7"/>
</dbReference>
<dbReference type="PANTHER" id="PTHR12049">
    <property type="entry name" value="PROTEIN ARGININE METHYLTRANSFERASE NDUFAF7, MITOCHONDRIAL"/>
    <property type="match status" value="1"/>
</dbReference>
<protein>
    <submittedName>
        <fullName evidence="3">SAM-dependent methyltransferase</fullName>
        <ecNumber evidence="3">2.1.1.-</ecNumber>
    </submittedName>
</protein>
<evidence type="ECO:0000256" key="1">
    <source>
        <dbReference type="ARBA" id="ARBA00022603"/>
    </source>
</evidence>
<reference evidence="3" key="1">
    <citation type="journal article" date="2022" name="Front. Microbiol.">
        <title>New perspectives on an old grouping: The genomic and phenotypic variability of Oxalobacter formigenes and the implications for calcium oxalate stone prevention.</title>
        <authorList>
            <person name="Chmiel J.A."/>
            <person name="Carr C."/>
            <person name="Stuivenberg G.A."/>
            <person name="Venema R."/>
            <person name="Chanyi R.M."/>
            <person name="Al K.F."/>
            <person name="Giguere D."/>
            <person name="Say H."/>
            <person name="Akouris P.P."/>
            <person name="Dominguez Romero S.A."/>
            <person name="Kwong A."/>
            <person name="Tai V."/>
            <person name="Koval S.F."/>
            <person name="Razvi H."/>
            <person name="Bjazevic J."/>
            <person name="Burton J.P."/>
        </authorList>
    </citation>
    <scope>NUCLEOTIDE SEQUENCE</scope>
    <source>
        <strain evidence="3">OxK</strain>
    </source>
</reference>
<dbReference type="EMBL" id="CP098251">
    <property type="protein sequence ID" value="WAV92151.1"/>
    <property type="molecule type" value="Genomic_DNA"/>
</dbReference>
<evidence type="ECO:0000256" key="2">
    <source>
        <dbReference type="ARBA" id="ARBA00022679"/>
    </source>
</evidence>
<dbReference type="PANTHER" id="PTHR12049:SF7">
    <property type="entry name" value="PROTEIN ARGININE METHYLTRANSFERASE NDUFAF7, MITOCHONDRIAL"/>
    <property type="match status" value="1"/>
</dbReference>
<dbReference type="SUPFAM" id="SSF53335">
    <property type="entry name" value="S-adenosyl-L-methionine-dependent methyltransferases"/>
    <property type="match status" value="1"/>
</dbReference>
<dbReference type="EC" id="2.1.1.-" evidence="3"/>
<dbReference type="GO" id="GO:0035243">
    <property type="term" value="F:protein-arginine omega-N symmetric methyltransferase activity"/>
    <property type="evidence" value="ECO:0007669"/>
    <property type="project" value="TreeGrafter"/>
</dbReference>
<accession>A0A9E9LD03</accession>